<feature type="domain" description="USP" evidence="9">
    <location>
        <begin position="149"/>
        <end position="1038"/>
    </location>
</feature>
<keyword evidence="4" id="KW-0645">Protease</keyword>
<feature type="compositionally biased region" description="Polar residues" evidence="8">
    <location>
        <begin position="818"/>
        <end position="830"/>
    </location>
</feature>
<feature type="compositionally biased region" description="Low complexity" evidence="8">
    <location>
        <begin position="762"/>
        <end position="774"/>
    </location>
</feature>
<evidence type="ECO:0000256" key="8">
    <source>
        <dbReference type="SAM" id="MobiDB-lite"/>
    </source>
</evidence>
<dbReference type="InterPro" id="IPR050164">
    <property type="entry name" value="Peptidase_C19"/>
</dbReference>
<dbReference type="SUPFAM" id="SSF54001">
    <property type="entry name" value="Cysteine proteinases"/>
    <property type="match status" value="1"/>
</dbReference>
<protein>
    <recommendedName>
        <fullName evidence="3">ubiquitinyl hydrolase 1</fullName>
        <ecNumber evidence="3">3.4.19.12</ecNumber>
    </recommendedName>
</protein>
<dbReference type="GO" id="GO:0005829">
    <property type="term" value="C:cytosol"/>
    <property type="evidence" value="ECO:0007669"/>
    <property type="project" value="TreeGrafter"/>
</dbReference>
<name>A0A550C6R8_9AGAR</name>
<keyword evidence="11" id="KW-1185">Reference proteome</keyword>
<dbReference type="PROSITE" id="PS00973">
    <property type="entry name" value="USP_2"/>
    <property type="match status" value="1"/>
</dbReference>
<evidence type="ECO:0000256" key="4">
    <source>
        <dbReference type="ARBA" id="ARBA00022670"/>
    </source>
</evidence>
<feature type="region of interest" description="Disordered" evidence="8">
    <location>
        <begin position="387"/>
        <end position="623"/>
    </location>
</feature>
<comment type="catalytic activity">
    <reaction evidence="1">
        <text>Thiol-dependent hydrolysis of ester, thioester, amide, peptide and isopeptide bonds formed by the C-terminal Gly of ubiquitin (a 76-residue protein attached to proteins as an intracellular targeting signal).</text>
        <dbReference type="EC" id="3.4.19.12"/>
    </reaction>
</comment>
<dbReference type="Gene3D" id="3.90.70.10">
    <property type="entry name" value="Cysteine proteinases"/>
    <property type="match status" value="2"/>
</dbReference>
<feature type="compositionally biased region" description="Basic and acidic residues" evidence="8">
    <location>
        <begin position="440"/>
        <end position="482"/>
    </location>
</feature>
<dbReference type="GO" id="GO:0005634">
    <property type="term" value="C:nucleus"/>
    <property type="evidence" value="ECO:0007669"/>
    <property type="project" value="TreeGrafter"/>
</dbReference>
<dbReference type="OrthoDB" id="420187at2759"/>
<feature type="compositionally biased region" description="Basic and acidic residues" evidence="8">
    <location>
        <begin position="409"/>
        <end position="424"/>
    </location>
</feature>
<evidence type="ECO:0000256" key="7">
    <source>
        <dbReference type="ARBA" id="ARBA00022807"/>
    </source>
</evidence>
<feature type="region of interest" description="Disordered" evidence="8">
    <location>
        <begin position="289"/>
        <end position="316"/>
    </location>
</feature>
<dbReference type="STRING" id="97359.A0A550C6R8"/>
<comment type="caution">
    <text evidence="10">The sequence shown here is derived from an EMBL/GenBank/DDBJ whole genome shotgun (WGS) entry which is preliminary data.</text>
</comment>
<dbReference type="GO" id="GO:0016579">
    <property type="term" value="P:protein deubiquitination"/>
    <property type="evidence" value="ECO:0007669"/>
    <property type="project" value="InterPro"/>
</dbReference>
<dbReference type="InterPro" id="IPR001394">
    <property type="entry name" value="Peptidase_C19_UCH"/>
</dbReference>
<proteinExistence type="inferred from homology"/>
<dbReference type="PROSITE" id="PS50235">
    <property type="entry name" value="USP_3"/>
    <property type="match status" value="1"/>
</dbReference>
<keyword evidence="7" id="KW-0788">Thiol protease</keyword>
<dbReference type="InterPro" id="IPR038765">
    <property type="entry name" value="Papain-like_cys_pep_sf"/>
</dbReference>
<dbReference type="PROSITE" id="PS00972">
    <property type="entry name" value="USP_1"/>
    <property type="match status" value="1"/>
</dbReference>
<dbReference type="GO" id="GO:0004843">
    <property type="term" value="F:cysteine-type deubiquitinase activity"/>
    <property type="evidence" value="ECO:0007669"/>
    <property type="project" value="UniProtKB-EC"/>
</dbReference>
<evidence type="ECO:0000313" key="10">
    <source>
        <dbReference type="EMBL" id="TRM60479.1"/>
    </source>
</evidence>
<dbReference type="InterPro" id="IPR018200">
    <property type="entry name" value="USP_CS"/>
</dbReference>
<organism evidence="10 11">
    <name type="scientific">Schizophyllum amplum</name>
    <dbReference type="NCBI Taxonomy" id="97359"/>
    <lineage>
        <taxon>Eukaryota</taxon>
        <taxon>Fungi</taxon>
        <taxon>Dikarya</taxon>
        <taxon>Basidiomycota</taxon>
        <taxon>Agaricomycotina</taxon>
        <taxon>Agaricomycetes</taxon>
        <taxon>Agaricomycetidae</taxon>
        <taxon>Agaricales</taxon>
        <taxon>Schizophyllaceae</taxon>
        <taxon>Schizophyllum</taxon>
    </lineage>
</organism>
<dbReference type="EC" id="3.4.19.12" evidence="3"/>
<evidence type="ECO:0000256" key="3">
    <source>
        <dbReference type="ARBA" id="ARBA00012759"/>
    </source>
</evidence>
<dbReference type="Proteomes" id="UP000320762">
    <property type="component" value="Unassembled WGS sequence"/>
</dbReference>
<dbReference type="Pfam" id="PF00443">
    <property type="entry name" value="UCH"/>
    <property type="match status" value="1"/>
</dbReference>
<evidence type="ECO:0000256" key="2">
    <source>
        <dbReference type="ARBA" id="ARBA00009085"/>
    </source>
</evidence>
<dbReference type="GO" id="GO:0006508">
    <property type="term" value="P:proteolysis"/>
    <property type="evidence" value="ECO:0007669"/>
    <property type="project" value="UniProtKB-KW"/>
</dbReference>
<feature type="compositionally biased region" description="Low complexity" evidence="8">
    <location>
        <begin position="531"/>
        <end position="548"/>
    </location>
</feature>
<evidence type="ECO:0000256" key="6">
    <source>
        <dbReference type="ARBA" id="ARBA00022801"/>
    </source>
</evidence>
<keyword evidence="6" id="KW-0378">Hydrolase</keyword>
<evidence type="ECO:0000256" key="1">
    <source>
        <dbReference type="ARBA" id="ARBA00000707"/>
    </source>
</evidence>
<dbReference type="PANTHER" id="PTHR24006:SF888">
    <property type="entry name" value="UBIQUITIN CARBOXYL-TERMINAL HYDROLASE 30"/>
    <property type="match status" value="1"/>
</dbReference>
<evidence type="ECO:0000259" key="9">
    <source>
        <dbReference type="PROSITE" id="PS50235"/>
    </source>
</evidence>
<keyword evidence="5" id="KW-0833">Ubl conjugation pathway</keyword>
<feature type="region of interest" description="Disordered" evidence="8">
    <location>
        <begin position="711"/>
        <end position="731"/>
    </location>
</feature>
<dbReference type="PANTHER" id="PTHR24006">
    <property type="entry name" value="UBIQUITIN CARBOXYL-TERMINAL HYDROLASE"/>
    <property type="match status" value="1"/>
</dbReference>
<gene>
    <name evidence="10" type="ORF">BD626DRAFT_585200</name>
</gene>
<feature type="compositionally biased region" description="Acidic residues" evidence="8">
    <location>
        <begin position="712"/>
        <end position="723"/>
    </location>
</feature>
<comment type="similarity">
    <text evidence="2">Belongs to the peptidase C19 family.</text>
</comment>
<feature type="compositionally biased region" description="Pro residues" evidence="8">
    <location>
        <begin position="582"/>
        <end position="595"/>
    </location>
</feature>
<dbReference type="AlphaFoldDB" id="A0A550C6R8"/>
<dbReference type="InterPro" id="IPR028889">
    <property type="entry name" value="USP"/>
</dbReference>
<reference evidence="10 11" key="1">
    <citation type="journal article" date="2019" name="New Phytol.">
        <title>Comparative genomics reveals unique wood-decay strategies and fruiting body development in the Schizophyllaceae.</title>
        <authorList>
            <person name="Almasi E."/>
            <person name="Sahu N."/>
            <person name="Krizsan K."/>
            <person name="Balint B."/>
            <person name="Kovacs G.M."/>
            <person name="Kiss B."/>
            <person name="Cseklye J."/>
            <person name="Drula E."/>
            <person name="Henrissat B."/>
            <person name="Nagy I."/>
            <person name="Chovatia M."/>
            <person name="Adam C."/>
            <person name="LaButti K."/>
            <person name="Lipzen A."/>
            <person name="Riley R."/>
            <person name="Grigoriev I.V."/>
            <person name="Nagy L.G."/>
        </authorList>
    </citation>
    <scope>NUCLEOTIDE SEQUENCE [LARGE SCALE GENOMIC DNA]</scope>
    <source>
        <strain evidence="10 11">NL-1724</strain>
    </source>
</reference>
<feature type="region of interest" description="Disordered" evidence="8">
    <location>
        <begin position="762"/>
        <end position="873"/>
    </location>
</feature>
<evidence type="ECO:0000313" key="11">
    <source>
        <dbReference type="Proteomes" id="UP000320762"/>
    </source>
</evidence>
<sequence length="1123" mass="123930">MREWEEGQWGRSTNRTHRISMNQKRRILTFGDVCTRLESVLSSPGPCHGSGRSNHDVQLASFVPPPSLESPPLPLATLTVFPDGHQYMDHIIVSALVVMRIRTLWMDWLVYGRRSWNSCYGQTQVPTPQELYKARQEREEQERTALLPPGLINHGNTCFMNSVLQGLIATRLLSDLAQFSPISPAVQRHSRIHLLSQRSPQLTNAHTQAGEYEQEWSDMMPIGDVFIQTMYKAWDTQNNLRRENISPKALPARRGQEVRPIPGTLHQQDAHEFLRILLDAMRMEEFDVIKARQPPPSHKKRKRRPPELGVTPVTPQEEDDAKLVSFTDMIFAGRLTSVLVCQKCRHVSQTYEDFNDLSLSIKPDDAGKHRKRSRFKSFAKRLTAGATFNARHLPRQAAENARRPLTGLTRDELPGDQDDRRRSLDLVADADTSDENEGTSNKDAKPNDSEDKPDSDQPHVEFTKSPSKEVDSNERKRKDKNPDGWVKLGRRLSISMGLARTSKEKERRSRSRQSRELANSSPIPEGQLPPAHSASSSDSLTSAGASDAPAPINVFRARVTSWSSSRPGSAAGPDSRRGSLSPAPPSMPPSIPPTLPSSIRPTPSVSPSRTGTPCHRAKSPKLPKLPPAEAVFLQRVLADVALPGGHFGLLGHHHPTSAAAHSPSMWAKLGHYPDVEECLRAFTAVEVLDEENMVGCRRCWKIANGVYKAQGGEEDGEDGEDSDSVGPASPTVPEEILQDVALRSISSPVFSPVDENGSMASLSSRAAASAPDSAVDLSEVQTRSLTDEKPLPLVPTISTTDIDGEGGQTAEGRPPSPSRHSLTIPRSTSRLGADPDATSGDESDGSARSSVYSADTDDSARPAPASKKRKPKPTVLRPAYKRYLIAAPPPVLVIHLKRFQQISKTSFVSFSSGFKKLEDYVAFPEWLDLKPYLAPTKEECAMGRKASAEHVRNAAPCMYRLYAVVVHIGSMLGGHYIAYTALPQRQEEGKEGTSTGEKDGRPGPVTRPWAYISDTIVRLTTIEEVLRAKAYICMYERTLMYMSTGRRKPVGNEDEYATGSTEVLRLPEADVAEERFKVVGAELEVLARLFEALKGGRQRAGLRLQHEGAAGPQDAMHFTEEDE</sequence>
<evidence type="ECO:0000256" key="5">
    <source>
        <dbReference type="ARBA" id="ARBA00022786"/>
    </source>
</evidence>
<dbReference type="EMBL" id="VDMD01000022">
    <property type="protein sequence ID" value="TRM60479.1"/>
    <property type="molecule type" value="Genomic_DNA"/>
</dbReference>
<accession>A0A550C6R8</accession>